<reference evidence="2" key="2">
    <citation type="submission" date="2013-11" db="EMBL/GenBank/DDBJ databases">
        <title>Draft genome sequence of Bacteroides uniformis (ATCC 8492).</title>
        <authorList>
            <person name="Sudarsanam P."/>
            <person name="Ley R."/>
            <person name="Guruge J."/>
            <person name="Turnbaugh P.J."/>
            <person name="Mahowald M."/>
            <person name="Liep D."/>
            <person name="Gordon J."/>
        </authorList>
    </citation>
    <scope>NUCLEOTIDE SEQUENCE</scope>
    <source>
        <strain evidence="2">ATCC 8492</strain>
    </source>
</reference>
<accession>A0ABC9N5D3</accession>
<keyword evidence="1" id="KW-0732">Signal</keyword>
<organism evidence="2 3">
    <name type="scientific">Bacteroides uniformis (strain ATCC 8492 / DSM 6597 / CCUG 4942 / CIP 103695 / JCM 5828 / KCTC 5204 / NCTC 13054 / VPI 0061)</name>
    <dbReference type="NCBI Taxonomy" id="411479"/>
    <lineage>
        <taxon>Bacteria</taxon>
        <taxon>Pseudomonadati</taxon>
        <taxon>Bacteroidota</taxon>
        <taxon>Bacteroidia</taxon>
        <taxon>Bacteroidales</taxon>
        <taxon>Bacteroidaceae</taxon>
        <taxon>Bacteroides</taxon>
    </lineage>
</organism>
<protein>
    <recommendedName>
        <fullName evidence="4">Lipoprotein</fullName>
    </recommendedName>
</protein>
<name>A0ABC9N5D3_BACUC</name>
<dbReference type="AlphaFoldDB" id="A0ABC9N5D3"/>
<gene>
    <name evidence="2" type="ORF">BACUNI_04445</name>
</gene>
<dbReference type="RefSeq" id="WP_005831511.1">
    <property type="nucleotide sequence ID" value="NZ_DS362249.1"/>
</dbReference>
<evidence type="ECO:0000256" key="1">
    <source>
        <dbReference type="SAM" id="SignalP"/>
    </source>
</evidence>
<sequence>MKVTKILIAMLASAFIVTACDPIEDEDLRDKYVTDAGTPITKEALQAAISITQPFPNQDGVVEGDQYIALKNSRPDIGGSWHIEWGAKEVNKVRLWSRTTLRSSWSPMRTIPSTIWAFPPIRLSRQIRL</sequence>
<evidence type="ECO:0000313" key="2">
    <source>
        <dbReference type="EMBL" id="EDO51895.1"/>
    </source>
</evidence>
<dbReference type="PROSITE" id="PS51257">
    <property type="entry name" value="PROKAR_LIPOPROTEIN"/>
    <property type="match status" value="1"/>
</dbReference>
<feature type="signal peptide" evidence="1">
    <location>
        <begin position="1"/>
        <end position="19"/>
    </location>
</feature>
<dbReference type="EMBL" id="AAYH02000049">
    <property type="protein sequence ID" value="EDO51895.1"/>
    <property type="molecule type" value="Genomic_DNA"/>
</dbReference>
<keyword evidence="3" id="KW-1185">Reference proteome</keyword>
<evidence type="ECO:0000313" key="3">
    <source>
        <dbReference type="Proteomes" id="UP000004110"/>
    </source>
</evidence>
<dbReference type="Proteomes" id="UP000004110">
    <property type="component" value="Unassembled WGS sequence"/>
</dbReference>
<comment type="caution">
    <text evidence="2">The sequence shown here is derived from an EMBL/GenBank/DDBJ whole genome shotgun (WGS) entry which is preliminary data.</text>
</comment>
<reference evidence="2" key="1">
    <citation type="submission" date="2007-06" db="EMBL/GenBank/DDBJ databases">
        <authorList>
            <person name="Fulton L."/>
            <person name="Clifton S."/>
            <person name="Fulton B."/>
            <person name="Xu J."/>
            <person name="Minx P."/>
            <person name="Pepin K.H."/>
            <person name="Johnson M."/>
            <person name="Thiruvilangam P."/>
            <person name="Bhonagiri V."/>
            <person name="Nash W.E."/>
            <person name="Mardis E.R."/>
            <person name="Wilson R.K."/>
        </authorList>
    </citation>
    <scope>NUCLEOTIDE SEQUENCE [LARGE SCALE GENOMIC DNA]</scope>
    <source>
        <strain evidence="2">ATCC 8492</strain>
    </source>
</reference>
<proteinExistence type="predicted"/>
<feature type="chain" id="PRO_5044860522" description="Lipoprotein" evidence="1">
    <location>
        <begin position="20"/>
        <end position="129"/>
    </location>
</feature>
<evidence type="ECO:0008006" key="4">
    <source>
        <dbReference type="Google" id="ProtNLM"/>
    </source>
</evidence>